<sequence length="192" mass="21823">MENNNNNNNNRISIPVTLKGINYLLWARMVKIALGGKGLWSHVSAEAAPKQTTQGENGQEIVDAMKFSRWLSPGSRVIMTSCADNKLKSCGVKYIYKMECLTLLLVLRGSPFVRSTLLDVFLWPSEYSVHTYMIKDLDSWKTTLHKLEASQDKGSRRIANYIVAGEYIPRRQTESEQYVRADDNSASYHMLL</sequence>
<evidence type="ECO:0000313" key="1">
    <source>
        <dbReference type="EMBL" id="KAF3535438.1"/>
    </source>
</evidence>
<organism evidence="1 2">
    <name type="scientific">Brassica cretica</name>
    <name type="common">Mustard</name>
    <dbReference type="NCBI Taxonomy" id="69181"/>
    <lineage>
        <taxon>Eukaryota</taxon>
        <taxon>Viridiplantae</taxon>
        <taxon>Streptophyta</taxon>
        <taxon>Embryophyta</taxon>
        <taxon>Tracheophyta</taxon>
        <taxon>Spermatophyta</taxon>
        <taxon>Magnoliopsida</taxon>
        <taxon>eudicotyledons</taxon>
        <taxon>Gunneridae</taxon>
        <taxon>Pentapetalae</taxon>
        <taxon>rosids</taxon>
        <taxon>malvids</taxon>
        <taxon>Brassicales</taxon>
        <taxon>Brassicaceae</taxon>
        <taxon>Brassiceae</taxon>
        <taxon>Brassica</taxon>
    </lineage>
</organism>
<dbReference type="AlphaFoldDB" id="A0A8S9QA79"/>
<evidence type="ECO:0000313" key="2">
    <source>
        <dbReference type="Proteomes" id="UP000712600"/>
    </source>
</evidence>
<dbReference type="EMBL" id="QGKX02001290">
    <property type="protein sequence ID" value="KAF3535438.1"/>
    <property type="molecule type" value="Genomic_DNA"/>
</dbReference>
<comment type="caution">
    <text evidence="1">The sequence shown here is derived from an EMBL/GenBank/DDBJ whole genome shotgun (WGS) entry which is preliminary data.</text>
</comment>
<proteinExistence type="predicted"/>
<reference evidence="1" key="1">
    <citation type="submission" date="2019-12" db="EMBL/GenBank/DDBJ databases">
        <title>Genome sequencing and annotation of Brassica cretica.</title>
        <authorList>
            <person name="Studholme D.J."/>
            <person name="Sarris P."/>
        </authorList>
    </citation>
    <scope>NUCLEOTIDE SEQUENCE</scope>
    <source>
        <strain evidence="1">PFS-109/04</strain>
        <tissue evidence="1">Leaf</tissue>
    </source>
</reference>
<accession>A0A8S9QA79</accession>
<dbReference type="Proteomes" id="UP000712600">
    <property type="component" value="Unassembled WGS sequence"/>
</dbReference>
<name>A0A8S9QA79_BRACR</name>
<protein>
    <recommendedName>
        <fullName evidence="3">Retrotransposon Copia-like N-terminal domain-containing protein</fullName>
    </recommendedName>
</protein>
<evidence type="ECO:0008006" key="3">
    <source>
        <dbReference type="Google" id="ProtNLM"/>
    </source>
</evidence>
<gene>
    <name evidence="1" type="ORF">F2Q69_00020623</name>
</gene>